<dbReference type="PANTHER" id="PTHR11825">
    <property type="entry name" value="SUBGROUP IIII AMINOTRANSFERASE"/>
    <property type="match status" value="1"/>
</dbReference>
<dbReference type="Pfam" id="PF01063">
    <property type="entry name" value="Aminotran_4"/>
    <property type="match status" value="1"/>
</dbReference>
<organism evidence="19 20">
    <name type="scientific">Evansella cellulosilytica (strain ATCC 21833 / DSM 2522 / FERM P-1141 / JCM 9156 / N-4)</name>
    <name type="common">Bacillus cellulosilyticus</name>
    <dbReference type="NCBI Taxonomy" id="649639"/>
    <lineage>
        <taxon>Bacteria</taxon>
        <taxon>Bacillati</taxon>
        <taxon>Bacillota</taxon>
        <taxon>Bacilli</taxon>
        <taxon>Bacillales</taxon>
        <taxon>Bacillaceae</taxon>
        <taxon>Evansella</taxon>
    </lineage>
</organism>
<comment type="similarity">
    <text evidence="5 15">Belongs to the class-IV pyridoxal-phosphate-dependent aminotransferase family.</text>
</comment>
<evidence type="ECO:0000256" key="18">
    <source>
        <dbReference type="RuleBase" id="RU004519"/>
    </source>
</evidence>
<dbReference type="UniPathway" id="UPA00049">
    <property type="reaction ID" value="UER00062"/>
</dbReference>
<dbReference type="InterPro" id="IPR001544">
    <property type="entry name" value="Aminotrans_IV"/>
</dbReference>
<dbReference type="Proteomes" id="UP000001401">
    <property type="component" value="Chromosome"/>
</dbReference>
<dbReference type="KEGG" id="bco:Bcell_2008"/>
<dbReference type="PANTHER" id="PTHR11825:SF44">
    <property type="entry name" value="BRANCHED-CHAIN-AMINO-ACID AMINOTRANSFERASE"/>
    <property type="match status" value="1"/>
</dbReference>
<dbReference type="NCBIfam" id="TIGR01123">
    <property type="entry name" value="ilvE_II"/>
    <property type="match status" value="1"/>
</dbReference>
<dbReference type="Gene3D" id="3.30.470.10">
    <property type="match status" value="1"/>
</dbReference>
<evidence type="ECO:0000313" key="19">
    <source>
        <dbReference type="EMBL" id="ADU30270.1"/>
    </source>
</evidence>
<dbReference type="EMBL" id="CP002394">
    <property type="protein sequence ID" value="ADU30270.1"/>
    <property type="molecule type" value="Genomic_DNA"/>
</dbReference>
<comment type="pathway">
    <text evidence="3 18">Amino-acid biosynthesis; L-valine biosynthesis; L-valine from pyruvate: step 4/4.</text>
</comment>
<comment type="catalytic activity">
    <reaction evidence="11 17">
        <text>L-valine + 2-oxoglutarate = 3-methyl-2-oxobutanoate + L-glutamate</text>
        <dbReference type="Rhea" id="RHEA:24813"/>
        <dbReference type="ChEBI" id="CHEBI:11851"/>
        <dbReference type="ChEBI" id="CHEBI:16810"/>
        <dbReference type="ChEBI" id="CHEBI:29985"/>
        <dbReference type="ChEBI" id="CHEBI:57762"/>
        <dbReference type="EC" id="2.6.1.42"/>
    </reaction>
</comment>
<dbReference type="STRING" id="649639.Bcell_2008"/>
<dbReference type="Gene3D" id="3.20.10.10">
    <property type="entry name" value="D-amino Acid Aminotransferase, subunit A, domain 2"/>
    <property type="match status" value="1"/>
</dbReference>
<evidence type="ECO:0000256" key="13">
    <source>
        <dbReference type="ARBA" id="ARBA00049229"/>
    </source>
</evidence>
<dbReference type="InterPro" id="IPR033939">
    <property type="entry name" value="BCAT_family"/>
</dbReference>
<evidence type="ECO:0000256" key="2">
    <source>
        <dbReference type="ARBA" id="ARBA00004824"/>
    </source>
</evidence>
<dbReference type="PROSITE" id="PS00770">
    <property type="entry name" value="AA_TRANSFER_CLASS_4"/>
    <property type="match status" value="1"/>
</dbReference>
<accession>E6U0V8</accession>
<protein>
    <recommendedName>
        <fullName evidence="17">Branched-chain-amino-acid aminotransferase</fullName>
        <ecNumber evidence="17">2.6.1.42</ecNumber>
    </recommendedName>
</protein>
<comment type="pathway">
    <text evidence="4 18">Amino-acid biosynthesis; L-leucine biosynthesis; L-leucine from 3-methyl-2-oxobutanoate: step 4/4.</text>
</comment>
<dbReference type="InterPro" id="IPR043131">
    <property type="entry name" value="BCAT-like_N"/>
</dbReference>
<dbReference type="AlphaFoldDB" id="E6U0V8"/>
<comment type="pathway">
    <text evidence="2 18">Amino-acid biosynthesis; L-isoleucine biosynthesis; L-isoleucine from 2-oxobutanoate: step 4/4.</text>
</comment>
<sequence length="354" mass="40690">MTLTIDKVKELKEKPNPKQLGFGKYFTDHMFMMDYEREKGWFNPRIKPYEPLSLDPATMVFHYSQSVFEGLKAYRTEDDRVLLFRPEKNFERLNESNRRLSIPLVDNELILQYLKKLIEIEKEWIPKEEGTSLYIRPFIIPTDTNLRVAPANTYKLMIILSPVGSYYPEGIHPVSIYVEHEYTRAVKGGTGTAKTAGNYSAGYVAQEKAAQNGFAQVLWLDGMEKKYIEEVGSMNVFFRIDDEVVTPKLNGSILPGITRMSIIELLKSWGVPVKERLVSMEEIIEAYKNNRLKEAFGTGTAAVISPIGELNWHNEQYIINNKKTGELSKKLYETITSIQTGSMKDTFNWTEVVK</sequence>
<feature type="modified residue" description="N6-(pyridoxal phosphate)lysine" evidence="14">
    <location>
        <position position="194"/>
    </location>
</feature>
<name>E6U0V8_EVAC2</name>
<dbReference type="GO" id="GO:0052654">
    <property type="term" value="F:L-leucine-2-oxoglutarate transaminase activity"/>
    <property type="evidence" value="ECO:0007669"/>
    <property type="project" value="RHEA"/>
</dbReference>
<dbReference type="PIRSF" id="PIRSF006468">
    <property type="entry name" value="BCAT1"/>
    <property type="match status" value="1"/>
</dbReference>
<keyword evidence="10 17" id="KW-0100">Branched-chain amino acid biosynthesis</keyword>
<dbReference type="UniPathway" id="UPA00047">
    <property type="reaction ID" value="UER00058"/>
</dbReference>
<dbReference type="UniPathway" id="UPA00048">
    <property type="reaction ID" value="UER00073"/>
</dbReference>
<evidence type="ECO:0000256" key="5">
    <source>
        <dbReference type="ARBA" id="ARBA00009320"/>
    </source>
</evidence>
<evidence type="ECO:0000256" key="9">
    <source>
        <dbReference type="ARBA" id="ARBA00022898"/>
    </source>
</evidence>
<dbReference type="GO" id="GO:0052656">
    <property type="term" value="F:L-isoleucine-2-oxoglutarate transaminase activity"/>
    <property type="evidence" value="ECO:0007669"/>
    <property type="project" value="RHEA"/>
</dbReference>
<comment type="catalytic activity">
    <reaction evidence="12 17">
        <text>L-isoleucine + 2-oxoglutarate = (S)-3-methyl-2-oxopentanoate + L-glutamate</text>
        <dbReference type="Rhea" id="RHEA:24801"/>
        <dbReference type="ChEBI" id="CHEBI:16810"/>
        <dbReference type="ChEBI" id="CHEBI:29985"/>
        <dbReference type="ChEBI" id="CHEBI:35146"/>
        <dbReference type="ChEBI" id="CHEBI:58045"/>
        <dbReference type="EC" id="2.6.1.42"/>
    </reaction>
</comment>
<comment type="catalytic activity">
    <reaction evidence="13 17">
        <text>L-leucine + 2-oxoglutarate = 4-methyl-2-oxopentanoate + L-glutamate</text>
        <dbReference type="Rhea" id="RHEA:18321"/>
        <dbReference type="ChEBI" id="CHEBI:16810"/>
        <dbReference type="ChEBI" id="CHEBI:17865"/>
        <dbReference type="ChEBI" id="CHEBI:29985"/>
        <dbReference type="ChEBI" id="CHEBI:57427"/>
        <dbReference type="EC" id="2.6.1.42"/>
    </reaction>
</comment>
<evidence type="ECO:0000256" key="3">
    <source>
        <dbReference type="ARBA" id="ARBA00004931"/>
    </source>
</evidence>
<evidence type="ECO:0000256" key="4">
    <source>
        <dbReference type="ARBA" id="ARBA00005072"/>
    </source>
</evidence>
<dbReference type="GO" id="GO:0052655">
    <property type="term" value="F:L-valine-2-oxoglutarate transaminase activity"/>
    <property type="evidence" value="ECO:0007669"/>
    <property type="project" value="RHEA"/>
</dbReference>
<dbReference type="OrthoDB" id="9804984at2"/>
<dbReference type="NCBIfam" id="NF009897">
    <property type="entry name" value="PRK13357.1"/>
    <property type="match status" value="1"/>
</dbReference>
<dbReference type="InterPro" id="IPR043132">
    <property type="entry name" value="BCAT-like_C"/>
</dbReference>
<evidence type="ECO:0000256" key="7">
    <source>
        <dbReference type="ARBA" id="ARBA00022605"/>
    </source>
</evidence>
<dbReference type="GO" id="GO:0009099">
    <property type="term" value="P:L-valine biosynthetic process"/>
    <property type="evidence" value="ECO:0007669"/>
    <property type="project" value="UniProtKB-UniPathway"/>
</dbReference>
<evidence type="ECO:0000256" key="15">
    <source>
        <dbReference type="RuleBase" id="RU004106"/>
    </source>
</evidence>
<proteinExistence type="inferred from homology"/>
<evidence type="ECO:0000256" key="11">
    <source>
        <dbReference type="ARBA" id="ARBA00048212"/>
    </source>
</evidence>
<dbReference type="CDD" id="cd01557">
    <property type="entry name" value="BCAT_beta_family"/>
    <property type="match status" value="1"/>
</dbReference>
<evidence type="ECO:0000256" key="17">
    <source>
        <dbReference type="RuleBase" id="RU004517"/>
    </source>
</evidence>
<keyword evidence="9 16" id="KW-0663">Pyridoxal phosphate</keyword>
<evidence type="ECO:0000313" key="20">
    <source>
        <dbReference type="Proteomes" id="UP000001401"/>
    </source>
</evidence>
<evidence type="ECO:0000256" key="14">
    <source>
        <dbReference type="PIRSR" id="PIRSR006468-1"/>
    </source>
</evidence>
<evidence type="ECO:0000256" key="6">
    <source>
        <dbReference type="ARBA" id="ARBA00022576"/>
    </source>
</evidence>
<dbReference type="GO" id="GO:0009098">
    <property type="term" value="P:L-leucine biosynthetic process"/>
    <property type="evidence" value="ECO:0007669"/>
    <property type="project" value="UniProtKB-UniPathway"/>
</dbReference>
<dbReference type="RefSeq" id="WP_013488606.1">
    <property type="nucleotide sequence ID" value="NC_014829.1"/>
</dbReference>
<dbReference type="EC" id="2.6.1.42" evidence="17"/>
<evidence type="ECO:0000256" key="12">
    <source>
        <dbReference type="ARBA" id="ARBA00048798"/>
    </source>
</evidence>
<dbReference type="InterPro" id="IPR018300">
    <property type="entry name" value="Aminotrans_IV_CS"/>
</dbReference>
<gene>
    <name evidence="19" type="ordered locus">Bcell_2008</name>
</gene>
<keyword evidence="7 17" id="KW-0028">Amino-acid biosynthesis</keyword>
<dbReference type="GO" id="GO:0009097">
    <property type="term" value="P:isoleucine biosynthetic process"/>
    <property type="evidence" value="ECO:0007669"/>
    <property type="project" value="UniProtKB-UniPathway"/>
</dbReference>
<reference evidence="19 20" key="1">
    <citation type="submission" date="2010-12" db="EMBL/GenBank/DDBJ databases">
        <title>Complete sequence of Bacillus cellulosilyticus DSM 2522.</title>
        <authorList>
            <consortium name="US DOE Joint Genome Institute"/>
            <person name="Lucas S."/>
            <person name="Copeland A."/>
            <person name="Lapidus A."/>
            <person name="Cheng J.-F."/>
            <person name="Bruce D."/>
            <person name="Goodwin L."/>
            <person name="Pitluck S."/>
            <person name="Chertkov O."/>
            <person name="Detter J.C."/>
            <person name="Han C."/>
            <person name="Tapia R."/>
            <person name="Land M."/>
            <person name="Hauser L."/>
            <person name="Jeffries C."/>
            <person name="Kyrpides N."/>
            <person name="Ivanova N."/>
            <person name="Mikhailova N."/>
            <person name="Brumm P."/>
            <person name="Mead D."/>
            <person name="Woyke T."/>
        </authorList>
    </citation>
    <scope>NUCLEOTIDE SEQUENCE [LARGE SCALE GENOMIC DNA]</scope>
    <source>
        <strain evidence="20">ATCC 21833 / DSM 2522 / FERM P-1141 / JCM 9156 / N-4</strain>
    </source>
</reference>
<keyword evidence="8 17" id="KW-0808">Transferase</keyword>
<evidence type="ECO:0000256" key="1">
    <source>
        <dbReference type="ARBA" id="ARBA00001933"/>
    </source>
</evidence>
<evidence type="ECO:0000256" key="10">
    <source>
        <dbReference type="ARBA" id="ARBA00023304"/>
    </source>
</evidence>
<dbReference type="InterPro" id="IPR005786">
    <property type="entry name" value="B_amino_transII"/>
</dbReference>
<dbReference type="InterPro" id="IPR036038">
    <property type="entry name" value="Aminotransferase-like"/>
</dbReference>
<dbReference type="SUPFAM" id="SSF56752">
    <property type="entry name" value="D-aminoacid aminotransferase-like PLP-dependent enzymes"/>
    <property type="match status" value="1"/>
</dbReference>
<dbReference type="eggNOG" id="COG0115">
    <property type="taxonomic scope" value="Bacteria"/>
</dbReference>
<evidence type="ECO:0000256" key="8">
    <source>
        <dbReference type="ARBA" id="ARBA00022679"/>
    </source>
</evidence>
<keyword evidence="6 17" id="KW-0032">Aminotransferase</keyword>
<dbReference type="HOGENOM" id="CLU_031922_0_2_9"/>
<evidence type="ECO:0000256" key="16">
    <source>
        <dbReference type="RuleBase" id="RU004516"/>
    </source>
</evidence>
<keyword evidence="20" id="KW-1185">Reference proteome</keyword>
<comment type="cofactor">
    <cofactor evidence="1 16">
        <name>pyridoxal 5'-phosphate</name>
        <dbReference type="ChEBI" id="CHEBI:597326"/>
    </cofactor>
</comment>